<dbReference type="Proteomes" id="UP000645828">
    <property type="component" value="Unassembled WGS sequence"/>
</dbReference>
<reference evidence="1" key="1">
    <citation type="submission" date="2020-12" db="EMBL/GenBank/DDBJ databases">
        <authorList>
            <consortium name="Molecular Ecology Group"/>
        </authorList>
    </citation>
    <scope>NUCLEOTIDE SEQUENCE</scope>
    <source>
        <strain evidence="1">TBG_1078</strain>
    </source>
</reference>
<dbReference type="AlphaFoldDB" id="A0A811YEU9"/>
<evidence type="ECO:0000313" key="1">
    <source>
        <dbReference type="EMBL" id="CAD7675504.1"/>
    </source>
</evidence>
<accession>A0A811YEU9</accession>
<comment type="caution">
    <text evidence="1">The sequence shown here is derived from an EMBL/GenBank/DDBJ whole genome shotgun (WGS) entry which is preliminary data.</text>
</comment>
<organism evidence="1 2">
    <name type="scientific">Nyctereutes procyonoides</name>
    <name type="common">Raccoon dog</name>
    <name type="synonym">Canis procyonoides</name>
    <dbReference type="NCBI Taxonomy" id="34880"/>
    <lineage>
        <taxon>Eukaryota</taxon>
        <taxon>Metazoa</taxon>
        <taxon>Chordata</taxon>
        <taxon>Craniata</taxon>
        <taxon>Vertebrata</taxon>
        <taxon>Euteleostomi</taxon>
        <taxon>Mammalia</taxon>
        <taxon>Eutheria</taxon>
        <taxon>Laurasiatheria</taxon>
        <taxon>Carnivora</taxon>
        <taxon>Caniformia</taxon>
        <taxon>Canidae</taxon>
        <taxon>Nyctereutes</taxon>
    </lineage>
</organism>
<keyword evidence="2" id="KW-1185">Reference proteome</keyword>
<protein>
    <submittedName>
        <fullName evidence="1">(raccoon dog) hypothetical protein</fullName>
    </submittedName>
</protein>
<evidence type="ECO:0000313" key="2">
    <source>
        <dbReference type="Proteomes" id="UP000645828"/>
    </source>
</evidence>
<proteinExistence type="predicted"/>
<gene>
    <name evidence="1" type="ORF">NYPRO_LOCUS8299</name>
</gene>
<sequence>MSGCSKRCKLGFVKFAQTIFKLITGTLSKERAPQGPALRTQWPLALLRPASLQLLAGLRNLQGTESSLDHLSHQTPGPRSLRAVDSQVWTRSPEFSINISSTIRDDVFLYREAFAKHIPSGSGCLPVQ</sequence>
<dbReference type="EMBL" id="CAJHUB010000675">
    <property type="protein sequence ID" value="CAD7675504.1"/>
    <property type="molecule type" value="Genomic_DNA"/>
</dbReference>
<name>A0A811YEU9_NYCPR</name>